<evidence type="ECO:0000313" key="3">
    <source>
        <dbReference type="Proteomes" id="UP001321481"/>
    </source>
</evidence>
<name>A0ABT6ZEZ2_9MICO</name>
<dbReference type="EMBL" id="JASJND010000005">
    <property type="protein sequence ID" value="MDJ1114478.1"/>
    <property type="molecule type" value="Genomic_DNA"/>
</dbReference>
<gene>
    <name evidence="2" type="ORF">QNI14_08430</name>
</gene>
<comment type="caution">
    <text evidence="2">The sequence shown here is derived from an EMBL/GenBank/DDBJ whole genome shotgun (WGS) entry which is preliminary data.</text>
</comment>
<dbReference type="InterPro" id="IPR006976">
    <property type="entry name" value="VanZ-like"/>
</dbReference>
<evidence type="ECO:0000259" key="1">
    <source>
        <dbReference type="Pfam" id="PF04892"/>
    </source>
</evidence>
<evidence type="ECO:0000313" key="2">
    <source>
        <dbReference type="EMBL" id="MDJ1114478.1"/>
    </source>
</evidence>
<dbReference type="Pfam" id="PF04892">
    <property type="entry name" value="VanZ"/>
    <property type="match status" value="1"/>
</dbReference>
<protein>
    <submittedName>
        <fullName evidence="2">VanZ family protein</fullName>
    </submittedName>
</protein>
<feature type="domain" description="VanZ-like" evidence="1">
    <location>
        <begin position="36"/>
        <end position="104"/>
    </location>
</feature>
<keyword evidence="3" id="KW-1185">Reference proteome</keyword>
<dbReference type="Proteomes" id="UP001321481">
    <property type="component" value="Unassembled WGS sequence"/>
</dbReference>
<accession>A0ABT6ZEZ2</accession>
<proteinExistence type="predicted"/>
<reference evidence="2 3" key="1">
    <citation type="submission" date="2023-05" db="EMBL/GenBank/DDBJ databases">
        <title>Microbacterium dauci sp.nov., Isolated from Carrot Rhizosphere Soil.</title>
        <authorList>
            <person name="Xiao Z."/>
            <person name="Zheng J."/>
        </authorList>
    </citation>
    <scope>NUCLEOTIDE SEQUENCE [LARGE SCALE GENOMIC DNA]</scope>
    <source>
        <strain evidence="2 3">LX3-4</strain>
    </source>
</reference>
<organism evidence="2 3">
    <name type="scientific">Microbacterium dauci</name>
    <dbReference type="NCBI Taxonomy" id="3048008"/>
    <lineage>
        <taxon>Bacteria</taxon>
        <taxon>Bacillati</taxon>
        <taxon>Actinomycetota</taxon>
        <taxon>Actinomycetes</taxon>
        <taxon>Micrococcales</taxon>
        <taxon>Microbacteriaceae</taxon>
        <taxon>Microbacterium</taxon>
    </lineage>
</organism>
<sequence length="122" mass="12927">MALALTAFWPAPVDAGLAPLIAEVTRHLPVVTHARVEFTRNIVLFVPIGLLLPRMMPRGLVLPVALVATVAVESTQALLLDARVPSVLGIVANVTGARVGLLAFEASRAWRSSRRGSESLAT</sequence>